<feature type="domain" description="Virulence factor membrane-bound polymerase C-terminal" evidence="7">
    <location>
        <begin position="379"/>
        <end position="533"/>
    </location>
</feature>
<comment type="subcellular location">
    <subcellularLocation>
        <location evidence="1">Membrane</location>
        <topology evidence="1">Multi-pass membrane protein</topology>
    </subcellularLocation>
</comment>
<keyword evidence="3 5" id="KW-1133">Transmembrane helix</keyword>
<dbReference type="Pfam" id="PF15864">
    <property type="entry name" value="PglL_A"/>
    <property type="match status" value="1"/>
</dbReference>
<keyword evidence="2 5" id="KW-0812">Transmembrane</keyword>
<evidence type="ECO:0008006" key="11">
    <source>
        <dbReference type="Google" id="ProtNLM"/>
    </source>
</evidence>
<keyword evidence="4 5" id="KW-0472">Membrane</keyword>
<evidence type="ECO:0000259" key="6">
    <source>
        <dbReference type="Pfam" id="PF04932"/>
    </source>
</evidence>
<feature type="transmembrane region" description="Helical" evidence="5">
    <location>
        <begin position="248"/>
        <end position="269"/>
    </location>
</feature>
<organism evidence="9 10">
    <name type="scientific">Pandoraea thiooxydans</name>
    <dbReference type="NCBI Taxonomy" id="445709"/>
    <lineage>
        <taxon>Bacteria</taxon>
        <taxon>Pseudomonadati</taxon>
        <taxon>Pseudomonadota</taxon>
        <taxon>Betaproteobacteria</taxon>
        <taxon>Burkholderiales</taxon>
        <taxon>Burkholderiaceae</taxon>
        <taxon>Pandoraea</taxon>
    </lineage>
</organism>
<dbReference type="Pfam" id="PF11846">
    <property type="entry name" value="Wzy_C_2"/>
    <property type="match status" value="1"/>
</dbReference>
<dbReference type="InterPro" id="IPR021797">
    <property type="entry name" value="Wzy_C_2"/>
</dbReference>
<dbReference type="InterPro" id="IPR051533">
    <property type="entry name" value="WaaL-like"/>
</dbReference>
<dbReference type="STRING" id="445709.ABW99_13260"/>
<gene>
    <name evidence="9" type="ORF">ABW99_13260</name>
</gene>
<feature type="transmembrane region" description="Helical" evidence="5">
    <location>
        <begin position="377"/>
        <end position="393"/>
    </location>
</feature>
<feature type="transmembrane region" description="Helical" evidence="5">
    <location>
        <begin position="87"/>
        <end position="109"/>
    </location>
</feature>
<sequence>MLSSIGLILALCWSLPFNLVWHTYPISTFYAESLAFFLWAVLVGLLVIAVGQRDRQLLQPPRAVLAPLGFIAVLMLQLWLLPLTQPLMIVIGLLYGLAMITVMHAGFWASRLGWRAVLMRWSAYALVAGGLFSVFCLFVQAARLEAHFSWVVAQFTGVQGRRLFANMYQPNHVATYLSFGCAAALYLWHLRRIRWPVWLLTTLLLCAGQALTVSRTPWVQVVVIAAFGLWLGRDEFQPRRVPPRRTARWLVPLSLPVVLAVATQGVLWLNDRFAWQLAGTAIERFHNSAQISDRLNIWRYALAIFFKHPWLGGGWGEFINQQFLLADHLGTVAMANNAHDVVLDVLAKTGLIGALLILVPLLFWLWRALRSTRDAPGVFALLLIGVLSVHAMLEYPQQYAFFLLPVMFLIGFTEPRTLLRVKPDITWGFHVGVVISAMAVLGYLYQDYQRVEVAYEAGRIEAYRQHPARFFTSYGDYAVTESLVLDSNQLDAKIAAHRQALTLGASNVLIERYVVLLALAGRDEPALLNVARLKSLAGAAFAVEYRNLLRLCRAQGDRLQPFVRQLEQRYGAPRAANLRTAAPG</sequence>
<protein>
    <recommendedName>
        <fullName evidence="11">Polymerase</fullName>
    </recommendedName>
</protein>
<feature type="transmembrane region" description="Helical" evidence="5">
    <location>
        <begin position="345"/>
        <end position="365"/>
    </location>
</feature>
<evidence type="ECO:0000259" key="7">
    <source>
        <dbReference type="Pfam" id="PF11846"/>
    </source>
</evidence>
<evidence type="ECO:0000256" key="3">
    <source>
        <dbReference type="ARBA" id="ARBA00022989"/>
    </source>
</evidence>
<evidence type="ECO:0000313" key="9">
    <source>
        <dbReference type="EMBL" id="AKJ69032.1"/>
    </source>
</evidence>
<feature type="transmembrane region" description="Helical" evidence="5">
    <location>
        <begin position="218"/>
        <end position="236"/>
    </location>
</feature>
<evidence type="ECO:0000313" key="10">
    <source>
        <dbReference type="Proteomes" id="UP000036700"/>
    </source>
</evidence>
<reference evidence="10" key="1">
    <citation type="submission" date="2015-06" db="EMBL/GenBank/DDBJ databases">
        <authorList>
            <person name="Lim Y.L."/>
            <person name="Ee R."/>
            <person name="Yong D."/>
            <person name="How K.Y."/>
            <person name="Yin W.F."/>
            <person name="Chan K.G."/>
        </authorList>
    </citation>
    <scope>NUCLEOTIDE SEQUENCE [LARGE SCALE GENOMIC DNA]</scope>
    <source>
        <strain evidence="10">DSM 25325</strain>
    </source>
</reference>
<feature type="domain" description="O-antigen ligase-related" evidence="6">
    <location>
        <begin position="201"/>
        <end position="358"/>
    </location>
</feature>
<evidence type="ECO:0000256" key="4">
    <source>
        <dbReference type="ARBA" id="ARBA00023136"/>
    </source>
</evidence>
<dbReference type="GO" id="GO:0016020">
    <property type="term" value="C:membrane"/>
    <property type="evidence" value="ECO:0007669"/>
    <property type="project" value="UniProtKB-SubCell"/>
</dbReference>
<dbReference type="KEGG" id="ptx:ABW99_13260"/>
<feature type="transmembrane region" description="Helical" evidence="5">
    <location>
        <begin position="195"/>
        <end position="212"/>
    </location>
</feature>
<feature type="transmembrane region" description="Helical" evidence="5">
    <location>
        <begin position="171"/>
        <end position="188"/>
    </location>
</feature>
<dbReference type="EMBL" id="CP011568">
    <property type="protein sequence ID" value="AKJ69032.1"/>
    <property type="molecule type" value="Genomic_DNA"/>
</dbReference>
<dbReference type="Pfam" id="PF04932">
    <property type="entry name" value="Wzy_C"/>
    <property type="match status" value="1"/>
</dbReference>
<evidence type="ECO:0000256" key="5">
    <source>
        <dbReference type="SAM" id="Phobius"/>
    </source>
</evidence>
<feature type="transmembrane region" description="Helical" evidence="5">
    <location>
        <begin position="427"/>
        <end position="445"/>
    </location>
</feature>
<accession>A0A0G3EUM4</accession>
<proteinExistence type="predicted"/>
<evidence type="ECO:0000259" key="8">
    <source>
        <dbReference type="Pfam" id="PF15864"/>
    </source>
</evidence>
<feature type="transmembrane region" description="Helical" evidence="5">
    <location>
        <begin position="30"/>
        <end position="51"/>
    </location>
</feature>
<feature type="transmembrane region" description="Helical" evidence="5">
    <location>
        <begin position="63"/>
        <end position="81"/>
    </location>
</feature>
<dbReference type="Proteomes" id="UP000036700">
    <property type="component" value="Chromosome"/>
</dbReference>
<keyword evidence="10" id="KW-1185">Reference proteome</keyword>
<feature type="transmembrane region" description="Helical" evidence="5">
    <location>
        <begin position="121"/>
        <end position="142"/>
    </location>
</feature>
<name>A0A0G3EUM4_9BURK</name>
<dbReference type="AlphaFoldDB" id="A0A0G3EUM4"/>
<dbReference type="PANTHER" id="PTHR37422:SF13">
    <property type="entry name" value="LIPOPOLYSACCHARIDE BIOSYNTHESIS PROTEIN PA4999-RELATED"/>
    <property type="match status" value="1"/>
</dbReference>
<dbReference type="InterPro" id="IPR031726">
    <property type="entry name" value="PglL_A"/>
</dbReference>
<dbReference type="PATRIC" id="fig|445709.3.peg.2810"/>
<feature type="domain" description="Protein glycosylation ligase" evidence="8">
    <location>
        <begin position="164"/>
        <end position="188"/>
    </location>
</feature>
<dbReference type="InterPro" id="IPR007016">
    <property type="entry name" value="O-antigen_ligase-rel_domated"/>
</dbReference>
<evidence type="ECO:0000256" key="2">
    <source>
        <dbReference type="ARBA" id="ARBA00022692"/>
    </source>
</evidence>
<dbReference type="PANTHER" id="PTHR37422">
    <property type="entry name" value="TEICHURONIC ACID BIOSYNTHESIS PROTEIN TUAE"/>
    <property type="match status" value="1"/>
</dbReference>
<evidence type="ECO:0000256" key="1">
    <source>
        <dbReference type="ARBA" id="ARBA00004141"/>
    </source>
</evidence>